<reference evidence="5" key="1">
    <citation type="submission" date="2023-01" db="EMBL/GenBank/DDBJ databases">
        <title>Human gut microbiome strain richness.</title>
        <authorList>
            <person name="Chen-Liaw A."/>
        </authorList>
    </citation>
    <scope>NUCLEOTIDE SEQUENCE</scope>
    <source>
        <strain evidence="5">1001287st1_F4_1001285I_161205</strain>
    </source>
</reference>
<dbReference type="GO" id="GO:0046952">
    <property type="term" value="P:ketone body catabolic process"/>
    <property type="evidence" value="ECO:0007669"/>
    <property type="project" value="InterPro"/>
</dbReference>
<dbReference type="Pfam" id="PF01144">
    <property type="entry name" value="CoA_trans"/>
    <property type="match status" value="1"/>
</dbReference>
<dbReference type="SUPFAM" id="SSF100950">
    <property type="entry name" value="NagB/RpiA/CoA transferase-like"/>
    <property type="match status" value="2"/>
</dbReference>
<accession>A0AAW6CKY4</accession>
<dbReference type="Gene3D" id="3.40.1080.10">
    <property type="entry name" value="Glutaconate Coenzyme A-transferase"/>
    <property type="match status" value="2"/>
</dbReference>
<dbReference type="PANTHER" id="PTHR43293">
    <property type="entry name" value="ACETATE COA-TRANSFERASE YDIF"/>
    <property type="match status" value="1"/>
</dbReference>
<organism evidence="5 6">
    <name type="scientific">Flavonifractor plautii</name>
    <name type="common">Fusobacterium plautii</name>
    <dbReference type="NCBI Taxonomy" id="292800"/>
    <lineage>
        <taxon>Bacteria</taxon>
        <taxon>Bacillati</taxon>
        <taxon>Bacillota</taxon>
        <taxon>Clostridia</taxon>
        <taxon>Eubacteriales</taxon>
        <taxon>Oscillospiraceae</taxon>
        <taxon>Flavonifractor</taxon>
    </lineage>
</organism>
<sequence length="529" mass="57302">MSTLRKVISRQEAAALVQDGMTLGMLGFVTLSVPEELLVSLEERFLAEGHPRDLNVFYTSAIGDGGEHGANHLAHAGLVRRMVGAHVGLAPKLNPLITGNQIETFCAPQGVLVHMCRAMAGHKCGVITHVGLKTFCDPEVEACCFNDAARKAHTEGRGIVQSIEIDGRRLLHYKLTPPDVCFIKATYGDSRGNLSMEKEGLFLEQLEMALATKNNGGTVIAQVDTLVEDNTLDPRSVKVHGCFVDYVVVGRPEYSRQHYFDAVPYHPEWTGEVRVPMGALEPMELGIRKIIARRGAMELRRECLVNLGFGMPDGVASVAGEEGVAGEMTLSIESGTLGGVPAPGNGCGASADVEAIVKHTEIFDGYDGGSIDIAYLGAAQIDRHGNVNVSKFAGRMTGPGGFINITQNAKKICFMGTFSSVKDTDIRLENGRLNIVKDSNVVKFVPEVEQITFSGDYARETGQEVLYITARAVFRLTDQGLTLVEVAPGAELERDIYPLMGFRPAVAADLKEMDPRIFRPEKMGLVLQD</sequence>
<dbReference type="Proteomes" id="UP001211173">
    <property type="component" value="Unassembled WGS sequence"/>
</dbReference>
<evidence type="ECO:0000256" key="2">
    <source>
        <dbReference type="ARBA" id="ARBA00022679"/>
    </source>
</evidence>
<dbReference type="AlphaFoldDB" id="A0AAW6CKY4"/>
<dbReference type="EMBL" id="JAQLWV010000031">
    <property type="protein sequence ID" value="MDB7934841.1"/>
    <property type="molecule type" value="Genomic_DNA"/>
</dbReference>
<name>A0AAW6CKY4_FLAPL</name>
<evidence type="ECO:0000256" key="4">
    <source>
        <dbReference type="PIRSR" id="PIRSR000858-1"/>
    </source>
</evidence>
<evidence type="ECO:0000313" key="5">
    <source>
        <dbReference type="EMBL" id="MDB7934841.1"/>
    </source>
</evidence>
<evidence type="ECO:0000256" key="1">
    <source>
        <dbReference type="ARBA" id="ARBA00007154"/>
    </source>
</evidence>
<proteinExistence type="inferred from homology"/>
<protein>
    <submittedName>
        <fullName evidence="5">3-oxoacid CoA-transferase</fullName>
    </submittedName>
</protein>
<dbReference type="RefSeq" id="WP_271920341.1">
    <property type="nucleotide sequence ID" value="NZ_AP031431.1"/>
</dbReference>
<comment type="similarity">
    <text evidence="1 3">Belongs to the 3-oxoacid CoA-transferase family.</text>
</comment>
<feature type="active site" description="5-glutamyl coenzyme A thioester intermediate" evidence="4">
    <location>
        <position position="333"/>
    </location>
</feature>
<dbReference type="GO" id="GO:0008410">
    <property type="term" value="F:CoA-transferase activity"/>
    <property type="evidence" value="ECO:0007669"/>
    <property type="project" value="InterPro"/>
</dbReference>
<dbReference type="PANTHER" id="PTHR43293:SF1">
    <property type="entry name" value="ACETATE COA-TRANSFERASE YDIF"/>
    <property type="match status" value="1"/>
</dbReference>
<gene>
    <name evidence="5" type="ORF">PNE06_17295</name>
</gene>
<dbReference type="InterPro" id="IPR014388">
    <property type="entry name" value="3-oxoacid_CoA-transferase"/>
</dbReference>
<dbReference type="PIRSF" id="PIRSF000858">
    <property type="entry name" value="SCOT-t"/>
    <property type="match status" value="1"/>
</dbReference>
<dbReference type="SMART" id="SM00882">
    <property type="entry name" value="CoA_trans"/>
    <property type="match status" value="1"/>
</dbReference>
<evidence type="ECO:0000256" key="3">
    <source>
        <dbReference type="PIRNR" id="PIRNR000858"/>
    </source>
</evidence>
<evidence type="ECO:0000313" key="6">
    <source>
        <dbReference type="Proteomes" id="UP001211173"/>
    </source>
</evidence>
<dbReference type="InterPro" id="IPR037171">
    <property type="entry name" value="NagB/RpiA_transferase-like"/>
</dbReference>
<keyword evidence="2 3" id="KW-0808">Transferase</keyword>
<comment type="caution">
    <text evidence="5">The sequence shown here is derived from an EMBL/GenBank/DDBJ whole genome shotgun (WGS) entry which is preliminary data.</text>
</comment>
<dbReference type="InterPro" id="IPR004165">
    <property type="entry name" value="CoA_trans_fam_I"/>
</dbReference>